<feature type="compositionally biased region" description="Basic and acidic residues" evidence="1">
    <location>
        <begin position="1"/>
        <end position="11"/>
    </location>
</feature>
<accession>A0AAN6K842</accession>
<dbReference type="AlphaFoldDB" id="A0AAN6K842"/>
<feature type="region of interest" description="Disordered" evidence="1">
    <location>
        <begin position="290"/>
        <end position="316"/>
    </location>
</feature>
<comment type="caution">
    <text evidence="2">The sequence shown here is derived from an EMBL/GenBank/DDBJ whole genome shotgun (WGS) entry which is preliminary data.</text>
</comment>
<evidence type="ECO:0000313" key="3">
    <source>
        <dbReference type="Proteomes" id="UP001175353"/>
    </source>
</evidence>
<feature type="compositionally biased region" description="Low complexity" evidence="1">
    <location>
        <begin position="24"/>
        <end position="38"/>
    </location>
</feature>
<proteinExistence type="predicted"/>
<evidence type="ECO:0000256" key="1">
    <source>
        <dbReference type="SAM" id="MobiDB-lite"/>
    </source>
</evidence>
<reference evidence="2" key="1">
    <citation type="submission" date="2023-06" db="EMBL/GenBank/DDBJ databases">
        <title>Black Yeasts Isolated from many extreme environments.</title>
        <authorList>
            <person name="Coleine C."/>
            <person name="Stajich J.E."/>
            <person name="Selbmann L."/>
        </authorList>
    </citation>
    <scope>NUCLEOTIDE SEQUENCE</scope>
    <source>
        <strain evidence="2">CCFEE 5200</strain>
    </source>
</reference>
<dbReference type="Proteomes" id="UP001175353">
    <property type="component" value="Unassembled WGS sequence"/>
</dbReference>
<feature type="compositionally biased region" description="Polar residues" evidence="1">
    <location>
        <begin position="72"/>
        <end position="92"/>
    </location>
</feature>
<feature type="region of interest" description="Disordered" evidence="1">
    <location>
        <begin position="1"/>
        <end position="94"/>
    </location>
</feature>
<evidence type="ECO:0000313" key="2">
    <source>
        <dbReference type="EMBL" id="KAK0969414.1"/>
    </source>
</evidence>
<protein>
    <submittedName>
        <fullName evidence="2">Uncharacterized protein</fullName>
    </submittedName>
</protein>
<name>A0AAN6K842_9PEZI</name>
<feature type="compositionally biased region" description="Basic and acidic residues" evidence="1">
    <location>
        <begin position="290"/>
        <end position="302"/>
    </location>
</feature>
<feature type="region of interest" description="Disordered" evidence="1">
    <location>
        <begin position="349"/>
        <end position="387"/>
    </location>
</feature>
<dbReference type="EMBL" id="JAUJLE010000197">
    <property type="protein sequence ID" value="KAK0969414.1"/>
    <property type="molecule type" value="Genomic_DNA"/>
</dbReference>
<organism evidence="2 3">
    <name type="scientific">Friedmanniomyces endolithicus</name>
    <dbReference type="NCBI Taxonomy" id="329885"/>
    <lineage>
        <taxon>Eukaryota</taxon>
        <taxon>Fungi</taxon>
        <taxon>Dikarya</taxon>
        <taxon>Ascomycota</taxon>
        <taxon>Pezizomycotina</taxon>
        <taxon>Dothideomycetes</taxon>
        <taxon>Dothideomycetidae</taxon>
        <taxon>Mycosphaerellales</taxon>
        <taxon>Teratosphaeriaceae</taxon>
        <taxon>Friedmanniomyces</taxon>
    </lineage>
</organism>
<keyword evidence="3" id="KW-1185">Reference proteome</keyword>
<gene>
    <name evidence="2" type="ORF">LTR91_016325</name>
</gene>
<sequence>MATTNSDRERMAALGARLMGSKIASSPRATPSATAPRSMPTAGKSTDRENMPLFARSVPPEVRITPPGNRAEPTSTTKPASAAIPSTKTSTPVLHERVLNVPEKATASPSKNSSNSLEVGAVPSLHTHNYQSSTSLLAGESTKAPMAGNALRKGDVDALKEAREFAQSISPGKGTSSYAHKAHSSTRRSVAREMYAATSFMAPTFSPKPAEARKPVAAGWQDFASASAPREQNSAITKNTVTAIPIVTDIKTPEPEAKEEPAGLPKRKVAMEKDISKDPAHAQALPPHLREKAAAAEPEPKLSAHPISVDGGHCAQKSGSSMCILSDLTLGIIVNVRRDLDALAKRVRSLEREKAASTSQSKKDLSAERHSTHKEGEVGPTVENKRM</sequence>